<reference evidence="4" key="3">
    <citation type="submission" date="2022-04" db="EMBL/GenBank/DDBJ databases">
        <authorList>
            <person name="Liu G."/>
        </authorList>
    </citation>
    <scope>NUCLEOTIDE SEQUENCE</scope>
    <source>
        <strain evidence="4">RG22</strain>
    </source>
</reference>
<dbReference type="RefSeq" id="WP_183343815.1">
    <property type="nucleotide sequence ID" value="NZ_BLXY01000001.1"/>
</dbReference>
<dbReference type="EMBL" id="CP096574">
    <property type="protein sequence ID" value="UPU36295.1"/>
    <property type="molecule type" value="Genomic_DNA"/>
</dbReference>
<evidence type="ECO:0000313" key="6">
    <source>
        <dbReference type="Proteomes" id="UP000831485"/>
    </source>
</evidence>
<proteinExistence type="predicted"/>
<protein>
    <recommendedName>
        <fullName evidence="7">Lipoprotein</fullName>
    </recommendedName>
</protein>
<feature type="signal peptide" evidence="2">
    <location>
        <begin position="1"/>
        <end position="25"/>
    </location>
</feature>
<dbReference type="EMBL" id="BLXY01000001">
    <property type="protein sequence ID" value="GFO62086.1"/>
    <property type="molecule type" value="Genomic_DNA"/>
</dbReference>
<reference evidence="5" key="1">
    <citation type="submission" date="2020-06" db="EMBL/GenBank/DDBJ databases">
        <title>Draft genomic sequecing of Geomonas sp. Red736.</title>
        <authorList>
            <person name="Itoh H."/>
            <person name="Xu Z.X."/>
            <person name="Ushijima N."/>
            <person name="Masuda Y."/>
            <person name="Shiratori Y."/>
            <person name="Senoo K."/>
        </authorList>
    </citation>
    <scope>NUCLEOTIDE SEQUENCE [LARGE SCALE GENOMIC DNA]</scope>
    <source>
        <strain evidence="5">Red736</strain>
    </source>
</reference>
<dbReference type="Proteomes" id="UP000831485">
    <property type="component" value="Chromosome"/>
</dbReference>
<keyword evidence="2" id="KW-0732">Signal</keyword>
<evidence type="ECO:0000256" key="2">
    <source>
        <dbReference type="SAM" id="SignalP"/>
    </source>
</evidence>
<feature type="chain" id="PRO_5027675929" description="Lipoprotein" evidence="2">
    <location>
        <begin position="26"/>
        <end position="217"/>
    </location>
</feature>
<evidence type="ECO:0000313" key="4">
    <source>
        <dbReference type="EMBL" id="UPU36295.1"/>
    </source>
</evidence>
<evidence type="ECO:0008006" key="7">
    <source>
        <dbReference type="Google" id="ProtNLM"/>
    </source>
</evidence>
<accession>A0A6V8MPV5</accession>
<evidence type="ECO:0000256" key="1">
    <source>
        <dbReference type="SAM" id="MobiDB-lite"/>
    </source>
</evidence>
<reference evidence="3" key="2">
    <citation type="journal article" date="2021" name="Int. J. Syst. Evol. Microbiol.">
        <title>Geomonas silvestris sp. nov., Geomonas paludis sp. nov. and Geomonas limicola sp. nov., isolated from terrestrial environments, and emended description of the genus Geomonas.</title>
        <authorList>
            <person name="Itoh H."/>
            <person name="Xu Z."/>
            <person name="Masuda Y."/>
            <person name="Ushijima N."/>
            <person name="Hayakawa C."/>
            <person name="Shiratori Y."/>
            <person name="Senoo K."/>
        </authorList>
    </citation>
    <scope>NUCLEOTIDE SEQUENCE</scope>
    <source>
        <strain evidence="3">Red736</strain>
    </source>
</reference>
<feature type="region of interest" description="Disordered" evidence="1">
    <location>
        <begin position="194"/>
        <end position="217"/>
    </location>
</feature>
<sequence length="217" mass="23261">MNQRLVKVILVLAIALLTVPSAAKAKKELRSSDPLFGIGYSPSKIKFDPAPAEVFRCTGLLEERRKLWVFGKHKKDEVTFYYVYGLIEADFGAGPTGEFEAQNDDGIIVAVAPKGCKEIGAGYALSPDPKARKMAADIGVTDDVLSALLSDLIAREVKAFGGVNNFLAKVKEAGIPESSLEPQVRAKLHALKEQAGAKRGATSTPTPLDNIPVNGIR</sequence>
<name>A0A6V8MPV5_9BACT</name>
<organism evidence="3 5">
    <name type="scientific">Geomonas paludis</name>
    <dbReference type="NCBI Taxonomy" id="2740185"/>
    <lineage>
        <taxon>Bacteria</taxon>
        <taxon>Pseudomonadati</taxon>
        <taxon>Thermodesulfobacteriota</taxon>
        <taxon>Desulfuromonadia</taxon>
        <taxon>Geobacterales</taxon>
        <taxon>Geobacteraceae</taxon>
        <taxon>Geomonas</taxon>
    </lineage>
</organism>
<evidence type="ECO:0000313" key="5">
    <source>
        <dbReference type="Proteomes" id="UP000568888"/>
    </source>
</evidence>
<evidence type="ECO:0000313" key="3">
    <source>
        <dbReference type="EMBL" id="GFO62086.1"/>
    </source>
</evidence>
<dbReference type="Proteomes" id="UP000568888">
    <property type="component" value="Unassembled WGS sequence"/>
</dbReference>
<dbReference type="AlphaFoldDB" id="A0A6V8MPV5"/>
<gene>
    <name evidence="3" type="ORF">GMPD_00050</name>
    <name evidence="4" type="ORF">M1B72_00915</name>
</gene>
<keyword evidence="6" id="KW-1185">Reference proteome</keyword>